<dbReference type="Proteomes" id="UP001418222">
    <property type="component" value="Unassembled WGS sequence"/>
</dbReference>
<dbReference type="InterPro" id="IPR050358">
    <property type="entry name" value="RSE1/DDB1/CFT1"/>
</dbReference>
<evidence type="ECO:0000313" key="2">
    <source>
        <dbReference type="EMBL" id="KAK8915986.1"/>
    </source>
</evidence>
<reference evidence="2 3" key="1">
    <citation type="journal article" date="2022" name="Nat. Plants">
        <title>Genomes of leafy and leafless Platanthera orchids illuminate the evolution of mycoheterotrophy.</title>
        <authorList>
            <person name="Li M.H."/>
            <person name="Liu K.W."/>
            <person name="Li Z."/>
            <person name="Lu H.C."/>
            <person name="Ye Q.L."/>
            <person name="Zhang D."/>
            <person name="Wang J.Y."/>
            <person name="Li Y.F."/>
            <person name="Zhong Z.M."/>
            <person name="Liu X."/>
            <person name="Yu X."/>
            <person name="Liu D.K."/>
            <person name="Tu X.D."/>
            <person name="Liu B."/>
            <person name="Hao Y."/>
            <person name="Liao X.Y."/>
            <person name="Jiang Y.T."/>
            <person name="Sun W.H."/>
            <person name="Chen J."/>
            <person name="Chen Y.Q."/>
            <person name="Ai Y."/>
            <person name="Zhai J.W."/>
            <person name="Wu S.S."/>
            <person name="Zhou Z."/>
            <person name="Hsiao Y.Y."/>
            <person name="Wu W.L."/>
            <person name="Chen Y.Y."/>
            <person name="Lin Y.F."/>
            <person name="Hsu J.L."/>
            <person name="Li C.Y."/>
            <person name="Wang Z.W."/>
            <person name="Zhao X."/>
            <person name="Zhong W.Y."/>
            <person name="Ma X.K."/>
            <person name="Ma L."/>
            <person name="Huang J."/>
            <person name="Chen G.Z."/>
            <person name="Huang M.Z."/>
            <person name="Huang L."/>
            <person name="Peng D.H."/>
            <person name="Luo Y.B."/>
            <person name="Zou S.Q."/>
            <person name="Chen S.P."/>
            <person name="Lan S."/>
            <person name="Tsai W.C."/>
            <person name="Van de Peer Y."/>
            <person name="Liu Z.J."/>
        </authorList>
    </citation>
    <scope>NUCLEOTIDE SEQUENCE [LARGE SCALE GENOMIC DNA]</scope>
    <source>
        <strain evidence="2">Lor287</strain>
    </source>
</reference>
<sequence>MSYAAFKMMHWATGIENCAAGFITHSPADLTAQIQPIHSVDPESEWPAKRRIGPIPNVAVTAANVLELYIVRVHEDDGRSSELSGDSRSGGIMDDLRGARLEFVCNYRLHGNIDSMAIISSGGDERSKTRDSIVLSFQDAKITVLEYDDSAHELRTSSMHCFEGPDWHYLKRGRESFSRGPTLKADPLGRCCGALVYGLQMVIMKASQAGQGLAVDEEPSNISACASVHIDSSYIINLRDLDMKHVKDFTFVHGIVADWNMQCFALSVADNLPHDAYKLLSVPSPSVSITCLLGLNGFAAQLENRFSCVFYMYLFSFLGCDYDISNGSDGGQNGRRPTSSRWTGGGKPEGTVVGETLRWSEVLMDMDRRSCALLAALKNMKFAACWKQRAEEDDDTETNWSRRVADESGNTGRLEWREAQEHCHDRDLDHGFLRSSFCKSIRFL</sequence>
<dbReference type="EMBL" id="JBBWWQ010000020">
    <property type="protein sequence ID" value="KAK8915986.1"/>
    <property type="molecule type" value="Genomic_DNA"/>
</dbReference>
<comment type="caution">
    <text evidence="2">The sequence shown here is derived from an EMBL/GenBank/DDBJ whole genome shotgun (WGS) entry which is preliminary data.</text>
</comment>
<keyword evidence="3" id="KW-1185">Reference proteome</keyword>
<evidence type="ECO:0000313" key="3">
    <source>
        <dbReference type="Proteomes" id="UP001418222"/>
    </source>
</evidence>
<dbReference type="AlphaFoldDB" id="A0AAP0AUH4"/>
<dbReference type="PANTHER" id="PTHR10644">
    <property type="entry name" value="DNA REPAIR/RNA PROCESSING CPSF FAMILY"/>
    <property type="match status" value="1"/>
</dbReference>
<dbReference type="InterPro" id="IPR015943">
    <property type="entry name" value="WD40/YVTN_repeat-like_dom_sf"/>
</dbReference>
<gene>
    <name evidence="2" type="primary">CPSF160</name>
    <name evidence="2" type="ORF">KSP39_PZI022810</name>
</gene>
<evidence type="ECO:0000256" key="1">
    <source>
        <dbReference type="SAM" id="MobiDB-lite"/>
    </source>
</evidence>
<accession>A0AAP0AUH4</accession>
<organism evidence="2 3">
    <name type="scientific">Platanthera zijinensis</name>
    <dbReference type="NCBI Taxonomy" id="2320716"/>
    <lineage>
        <taxon>Eukaryota</taxon>
        <taxon>Viridiplantae</taxon>
        <taxon>Streptophyta</taxon>
        <taxon>Embryophyta</taxon>
        <taxon>Tracheophyta</taxon>
        <taxon>Spermatophyta</taxon>
        <taxon>Magnoliopsida</taxon>
        <taxon>Liliopsida</taxon>
        <taxon>Asparagales</taxon>
        <taxon>Orchidaceae</taxon>
        <taxon>Orchidoideae</taxon>
        <taxon>Orchideae</taxon>
        <taxon>Orchidinae</taxon>
        <taxon>Platanthera</taxon>
    </lineage>
</organism>
<protein>
    <submittedName>
        <fullName evidence="2">Cleavage and polyadenylation specificity factor subunit 1</fullName>
    </submittedName>
</protein>
<dbReference type="Gene3D" id="2.130.10.10">
    <property type="entry name" value="YVTN repeat-like/Quinoprotein amine dehydrogenase"/>
    <property type="match status" value="1"/>
</dbReference>
<name>A0AAP0AUH4_9ASPA</name>
<feature type="region of interest" description="Disordered" evidence="1">
    <location>
        <begin position="329"/>
        <end position="348"/>
    </location>
</feature>
<proteinExistence type="predicted"/>